<name>A0A060HSK0_9ARCH</name>
<keyword evidence="3" id="KW-1185">Reference proteome</keyword>
<accession>A0A060HSK0</accession>
<organism evidence="2 3">
    <name type="scientific">Nitrososphaera viennensis EN76</name>
    <dbReference type="NCBI Taxonomy" id="926571"/>
    <lineage>
        <taxon>Archaea</taxon>
        <taxon>Nitrososphaerota</taxon>
        <taxon>Nitrososphaeria</taxon>
        <taxon>Nitrososphaerales</taxon>
        <taxon>Nitrososphaeraceae</taxon>
        <taxon>Nitrososphaera</taxon>
    </lineage>
</organism>
<gene>
    <name evidence="2" type="ORF">NVIE_1934</name>
</gene>
<dbReference type="Proteomes" id="UP000027093">
    <property type="component" value="Chromosome"/>
</dbReference>
<evidence type="ECO:0000313" key="3">
    <source>
        <dbReference type="Proteomes" id="UP000027093"/>
    </source>
</evidence>
<feature type="region of interest" description="Disordered" evidence="1">
    <location>
        <begin position="1"/>
        <end position="38"/>
    </location>
</feature>
<protein>
    <submittedName>
        <fullName evidence="2">Uncharacterized protein</fullName>
    </submittedName>
</protein>
<dbReference type="HOGENOM" id="CLU_2968580_0_0_2"/>
<dbReference type="KEGG" id="nvn:NVIE_1934"/>
<feature type="compositionally biased region" description="Basic and acidic residues" evidence="1">
    <location>
        <begin position="1"/>
        <end position="19"/>
    </location>
</feature>
<sequence>MTQEATKTEEKSGEGDNDKSGYAGGTGRRSRTMVRGRRSWPVATVLPARDGGCFQSCC</sequence>
<proteinExistence type="predicted"/>
<feature type="compositionally biased region" description="Basic residues" evidence="1">
    <location>
        <begin position="28"/>
        <end position="38"/>
    </location>
</feature>
<evidence type="ECO:0000256" key="1">
    <source>
        <dbReference type="SAM" id="MobiDB-lite"/>
    </source>
</evidence>
<reference evidence="2 3" key="1">
    <citation type="journal article" date="2014" name="Int. J. Syst. Evol. Microbiol.">
        <title>Nitrososphaera viennensis gen. nov., sp. nov., an aerobic and mesophilic, ammonia-oxidizing archaeon from soil and a member of the archaeal phylum Thaumarchaeota.</title>
        <authorList>
            <person name="Stieglmeier M."/>
            <person name="Klingl A."/>
            <person name="Alves R.J."/>
            <person name="Rittmann S.K."/>
            <person name="Melcher M."/>
            <person name="Leisch N."/>
            <person name="Schleper C."/>
        </authorList>
    </citation>
    <scope>NUCLEOTIDE SEQUENCE [LARGE SCALE GENOMIC DNA]</scope>
    <source>
        <strain evidence="2">EN76</strain>
    </source>
</reference>
<dbReference type="AlphaFoldDB" id="A0A060HSK0"/>
<dbReference type="EMBL" id="CP007536">
    <property type="protein sequence ID" value="AIC16147.1"/>
    <property type="molecule type" value="Genomic_DNA"/>
</dbReference>
<evidence type="ECO:0000313" key="2">
    <source>
        <dbReference type="EMBL" id="AIC16147.1"/>
    </source>
</evidence>
<dbReference type="STRING" id="926571.NVIE_1934"/>